<feature type="transmembrane region" description="Helical" evidence="6">
    <location>
        <begin position="454"/>
        <end position="472"/>
    </location>
</feature>
<feature type="region of interest" description="Disordered" evidence="5">
    <location>
        <begin position="486"/>
        <end position="515"/>
    </location>
</feature>
<dbReference type="InterPro" id="IPR011701">
    <property type="entry name" value="MFS"/>
</dbReference>
<evidence type="ECO:0000256" key="6">
    <source>
        <dbReference type="SAM" id="Phobius"/>
    </source>
</evidence>
<dbReference type="Gene3D" id="1.20.1250.20">
    <property type="entry name" value="MFS general substrate transporter like domains"/>
    <property type="match status" value="1"/>
</dbReference>
<feature type="transmembrane region" description="Helical" evidence="6">
    <location>
        <begin position="287"/>
        <end position="312"/>
    </location>
</feature>
<keyword evidence="9" id="KW-1185">Reference proteome</keyword>
<reference evidence="8" key="2">
    <citation type="submission" date="2024-01" db="EMBL/GenBank/DDBJ databases">
        <title>Comparative genomics of Cryptococcus and Kwoniella reveals pathogenesis evolution and contrasting modes of karyotype evolution via chromosome fusion or intercentromeric recombination.</title>
        <authorList>
            <person name="Coelho M.A."/>
            <person name="David-Palma M."/>
            <person name="Shea T."/>
            <person name="Bowers K."/>
            <person name="McGinley-Smith S."/>
            <person name="Mohammad A.W."/>
            <person name="Gnirke A."/>
            <person name="Yurkov A.M."/>
            <person name="Nowrousian M."/>
            <person name="Sun S."/>
            <person name="Cuomo C.A."/>
            <person name="Heitman J."/>
        </authorList>
    </citation>
    <scope>NUCLEOTIDE SEQUENCE</scope>
    <source>
        <strain evidence="8">CBS 12478</strain>
    </source>
</reference>
<dbReference type="RefSeq" id="XP_065823560.1">
    <property type="nucleotide sequence ID" value="XM_065967488.1"/>
</dbReference>
<evidence type="ECO:0000313" key="8">
    <source>
        <dbReference type="EMBL" id="WWD19942.1"/>
    </source>
</evidence>
<dbReference type="GO" id="GO:0005886">
    <property type="term" value="C:plasma membrane"/>
    <property type="evidence" value="ECO:0007669"/>
    <property type="project" value="TreeGrafter"/>
</dbReference>
<proteinExistence type="predicted"/>
<dbReference type="InterPro" id="IPR036259">
    <property type="entry name" value="MFS_trans_sf"/>
</dbReference>
<feature type="domain" description="Major facilitator superfamily (MFS) profile" evidence="7">
    <location>
        <begin position="25"/>
        <end position="477"/>
    </location>
</feature>
<dbReference type="PANTHER" id="PTHR23501">
    <property type="entry name" value="MAJOR FACILITATOR SUPERFAMILY"/>
    <property type="match status" value="1"/>
</dbReference>
<evidence type="ECO:0000256" key="3">
    <source>
        <dbReference type="ARBA" id="ARBA00022989"/>
    </source>
</evidence>
<feature type="transmembrane region" description="Helical" evidence="6">
    <location>
        <begin position="120"/>
        <end position="140"/>
    </location>
</feature>
<dbReference type="PROSITE" id="PS50850">
    <property type="entry name" value="MFS"/>
    <property type="match status" value="1"/>
</dbReference>
<feature type="transmembrane region" description="Helical" evidence="6">
    <location>
        <begin position="319"/>
        <end position="337"/>
    </location>
</feature>
<keyword evidence="2 6" id="KW-0812">Transmembrane</keyword>
<evidence type="ECO:0000256" key="2">
    <source>
        <dbReference type="ARBA" id="ARBA00022692"/>
    </source>
</evidence>
<feature type="transmembrane region" description="Helical" evidence="6">
    <location>
        <begin position="89"/>
        <end position="108"/>
    </location>
</feature>
<keyword evidence="3 6" id="KW-1133">Transmembrane helix</keyword>
<dbReference type="KEGG" id="ksn:43589484"/>
<accession>A0AAJ8LLH1</accession>
<feature type="transmembrane region" description="Helical" evidence="6">
    <location>
        <begin position="216"/>
        <end position="234"/>
    </location>
</feature>
<protein>
    <recommendedName>
        <fullName evidence="7">Major facilitator superfamily (MFS) profile domain-containing protein</fullName>
    </recommendedName>
</protein>
<name>A0AAJ8LLH1_9TREE</name>
<organism evidence="8 9">
    <name type="scientific">Kwoniella shandongensis</name>
    <dbReference type="NCBI Taxonomy" id="1734106"/>
    <lineage>
        <taxon>Eukaryota</taxon>
        <taxon>Fungi</taxon>
        <taxon>Dikarya</taxon>
        <taxon>Basidiomycota</taxon>
        <taxon>Agaricomycotina</taxon>
        <taxon>Tremellomycetes</taxon>
        <taxon>Tremellales</taxon>
        <taxon>Cryptococcaceae</taxon>
        <taxon>Kwoniella</taxon>
    </lineage>
</organism>
<dbReference type="Proteomes" id="UP000322225">
    <property type="component" value="Chromosome 7"/>
</dbReference>
<evidence type="ECO:0000256" key="1">
    <source>
        <dbReference type="ARBA" id="ARBA00004141"/>
    </source>
</evidence>
<evidence type="ECO:0000313" key="9">
    <source>
        <dbReference type="Proteomes" id="UP000322225"/>
    </source>
</evidence>
<dbReference type="Pfam" id="PF07690">
    <property type="entry name" value="MFS_1"/>
    <property type="match status" value="2"/>
</dbReference>
<evidence type="ECO:0000259" key="7">
    <source>
        <dbReference type="PROSITE" id="PS50850"/>
    </source>
</evidence>
<feature type="compositionally biased region" description="Basic and acidic residues" evidence="5">
    <location>
        <begin position="503"/>
        <end position="515"/>
    </location>
</feature>
<dbReference type="AlphaFoldDB" id="A0AAJ8LLH1"/>
<dbReference type="SUPFAM" id="SSF103473">
    <property type="entry name" value="MFS general substrate transporter"/>
    <property type="match status" value="2"/>
</dbReference>
<dbReference type="EMBL" id="CP144057">
    <property type="protein sequence ID" value="WWD19942.1"/>
    <property type="molecule type" value="Genomic_DNA"/>
</dbReference>
<feature type="transmembrane region" description="Helical" evidence="6">
    <location>
        <begin position="254"/>
        <end position="275"/>
    </location>
</feature>
<evidence type="ECO:0000256" key="5">
    <source>
        <dbReference type="SAM" id="MobiDB-lite"/>
    </source>
</evidence>
<keyword evidence="4 6" id="KW-0472">Membrane</keyword>
<dbReference type="GeneID" id="43589484"/>
<dbReference type="PROSITE" id="PS00216">
    <property type="entry name" value="SUGAR_TRANSPORT_1"/>
    <property type="match status" value="1"/>
</dbReference>
<dbReference type="InterPro" id="IPR005829">
    <property type="entry name" value="Sugar_transporter_CS"/>
</dbReference>
<dbReference type="GO" id="GO:0022857">
    <property type="term" value="F:transmembrane transporter activity"/>
    <property type="evidence" value="ECO:0007669"/>
    <property type="project" value="InterPro"/>
</dbReference>
<feature type="transmembrane region" description="Helical" evidence="6">
    <location>
        <begin position="58"/>
        <end position="77"/>
    </location>
</feature>
<feature type="transmembrane region" description="Helical" evidence="6">
    <location>
        <begin position="21"/>
        <end position="38"/>
    </location>
</feature>
<evidence type="ECO:0000256" key="4">
    <source>
        <dbReference type="ARBA" id="ARBA00023136"/>
    </source>
</evidence>
<dbReference type="PANTHER" id="PTHR23501:SF78">
    <property type="entry name" value="MAJOR FACILITATOR SUPERFAMILY (MFS) PROFILE DOMAIN-CONTAINING PROTEIN-RELATED"/>
    <property type="match status" value="1"/>
</dbReference>
<dbReference type="InterPro" id="IPR020846">
    <property type="entry name" value="MFS_dom"/>
</dbReference>
<feature type="transmembrane region" description="Helical" evidence="6">
    <location>
        <begin position="186"/>
        <end position="204"/>
    </location>
</feature>
<gene>
    <name evidence="8" type="ORF">CI109_104415</name>
</gene>
<reference evidence="8" key="1">
    <citation type="submission" date="2017-08" db="EMBL/GenBank/DDBJ databases">
        <authorList>
            <person name="Cuomo C."/>
            <person name="Billmyre B."/>
            <person name="Heitman J."/>
        </authorList>
    </citation>
    <scope>NUCLEOTIDE SEQUENCE</scope>
    <source>
        <strain evidence="8">CBS 12478</strain>
    </source>
</reference>
<comment type="subcellular location">
    <subcellularLocation>
        <location evidence="1">Membrane</location>
        <topology evidence="1">Multi-pass membrane protein</topology>
    </subcellularLocation>
</comment>
<sequence length="535" mass="56973">MSNEKQEVVLQDQSTSLPKTKLLLLFAGLQTALFLSFIDSTSVSTMLPIIGKDLNASSSITWAGTGFLVANTSFQIVTSRLSDCLGRKVVLMGSLAIFAFGDLLAGFATNKVWLYTARAVAGIGGGGINSLTMIIVSDVVTHADQLLVRSSAPYWLRRQDGHGHSGSSHLKPLVGGIKEKLKHMDWIGTVLSLTMTVCLLVPLSGGGSTFPWDGPVVITLFIVGGVSLAAFIYVEAKVARLPLFPGRILTNRNVCLLVIQTWLVGMVFYGGIYFTPLYLQNVRGHSAIMSAALLLPLVLAQVPTTSISGFVVKYTNRTWASFFVGFVFWAAGQGGQLCFNRTTSNGVIVGCLLLQGLGIGSTIQSTLVLAQASGPPADRAAVTGVRNFARTSGGAIGLAIGNTALQNVFLENLPTDLPKGLGDSLREVFEIPAGLDAATKAAILDAYMKGLQAVFIYFVPVVGLCLVMCAFIKDIPLDDSKPAENGTLPVVRDMPAQDFSRSNSEEVKDTESEETRFMTLELSAVPEKTSPIAKV</sequence>